<dbReference type="Gene3D" id="3.40.50.2300">
    <property type="match status" value="1"/>
</dbReference>
<dbReference type="SUPFAM" id="SSF46894">
    <property type="entry name" value="C-terminal effector domain of the bipartite response regulators"/>
    <property type="match status" value="1"/>
</dbReference>
<dbReference type="InterPro" id="IPR039420">
    <property type="entry name" value="WalR-like"/>
</dbReference>
<dbReference type="InterPro" id="IPR000792">
    <property type="entry name" value="Tscrpt_reg_LuxR_C"/>
</dbReference>
<reference evidence="6 7" key="1">
    <citation type="submission" date="2021-01" db="EMBL/GenBank/DDBJ databases">
        <title>Whole genome shotgun sequence of Microbispora corallina NBRC 16416.</title>
        <authorList>
            <person name="Komaki H."/>
            <person name="Tamura T."/>
        </authorList>
    </citation>
    <scope>NUCLEOTIDE SEQUENCE [LARGE SCALE GENOMIC DNA]</scope>
    <source>
        <strain evidence="6 7">NBRC 16416</strain>
    </source>
</reference>
<dbReference type="CDD" id="cd06170">
    <property type="entry name" value="LuxR_C_like"/>
    <property type="match status" value="1"/>
</dbReference>
<feature type="domain" description="Response regulatory" evidence="5">
    <location>
        <begin position="8"/>
        <end position="124"/>
    </location>
</feature>
<comment type="caution">
    <text evidence="6">The sequence shown here is derived from an EMBL/GenBank/DDBJ whole genome shotgun (WGS) entry which is preliminary data.</text>
</comment>
<dbReference type="Pfam" id="PF00072">
    <property type="entry name" value="Response_reg"/>
    <property type="match status" value="1"/>
</dbReference>
<keyword evidence="2 6" id="KW-0238">DNA-binding</keyword>
<evidence type="ECO:0000313" key="7">
    <source>
        <dbReference type="Proteomes" id="UP000603904"/>
    </source>
</evidence>
<dbReference type="SMART" id="SM00448">
    <property type="entry name" value="REC"/>
    <property type="match status" value="1"/>
</dbReference>
<evidence type="ECO:0000256" key="2">
    <source>
        <dbReference type="ARBA" id="ARBA00023125"/>
    </source>
</evidence>
<sequence>MSIEHPIRIVVADDHTLLREALCELLRSEPDFRVAGQAGDGRAVVSTVAAVRPDIVLLDVEMPGHPPAYTLNQIAHVSPHSTVVVLTMHDDPHLVQEMLSAGARGYLHKGVSWQDLTAALRSVHRSSHRVIVSPRPPRTIAQSAPRALLTEREEEVLALVARALSNRQIAVQLSITEGTVKRHLRNIFGKLGAVSRLDAVNRAKVSAPAFTSPVPAPALPPVRIERMPSTSCEPVGQNGSWSYR</sequence>
<organism evidence="6 7">
    <name type="scientific">Microbispora corallina</name>
    <dbReference type="NCBI Taxonomy" id="83302"/>
    <lineage>
        <taxon>Bacteria</taxon>
        <taxon>Bacillati</taxon>
        <taxon>Actinomycetota</taxon>
        <taxon>Actinomycetes</taxon>
        <taxon>Streptosporangiales</taxon>
        <taxon>Streptosporangiaceae</taxon>
        <taxon>Microbispora</taxon>
    </lineage>
</organism>
<dbReference type="EMBL" id="BOOC01000001">
    <property type="protein sequence ID" value="GIH37055.1"/>
    <property type="molecule type" value="Genomic_DNA"/>
</dbReference>
<evidence type="ECO:0000256" key="1">
    <source>
        <dbReference type="ARBA" id="ARBA00022553"/>
    </source>
</evidence>
<dbReference type="InterPro" id="IPR011006">
    <property type="entry name" value="CheY-like_superfamily"/>
</dbReference>
<dbReference type="PRINTS" id="PR00038">
    <property type="entry name" value="HTHLUXR"/>
</dbReference>
<evidence type="ECO:0000259" key="5">
    <source>
        <dbReference type="PROSITE" id="PS50110"/>
    </source>
</evidence>
<dbReference type="PROSITE" id="PS50043">
    <property type="entry name" value="HTH_LUXR_2"/>
    <property type="match status" value="1"/>
</dbReference>
<dbReference type="SUPFAM" id="SSF52172">
    <property type="entry name" value="CheY-like"/>
    <property type="match status" value="1"/>
</dbReference>
<protein>
    <submittedName>
        <fullName evidence="6">DNA-binding response regulator</fullName>
    </submittedName>
</protein>
<dbReference type="InterPro" id="IPR016032">
    <property type="entry name" value="Sig_transdc_resp-reg_C-effctor"/>
</dbReference>
<accession>A0ABQ4FQG4</accession>
<evidence type="ECO:0000313" key="6">
    <source>
        <dbReference type="EMBL" id="GIH37055.1"/>
    </source>
</evidence>
<keyword evidence="7" id="KW-1185">Reference proteome</keyword>
<dbReference type="Proteomes" id="UP000603904">
    <property type="component" value="Unassembled WGS sequence"/>
</dbReference>
<dbReference type="CDD" id="cd17535">
    <property type="entry name" value="REC_NarL-like"/>
    <property type="match status" value="1"/>
</dbReference>
<feature type="modified residue" description="4-aspartylphosphate" evidence="3">
    <location>
        <position position="59"/>
    </location>
</feature>
<dbReference type="InterPro" id="IPR058245">
    <property type="entry name" value="NreC/VraR/RcsB-like_REC"/>
</dbReference>
<name>A0ABQ4FQG4_9ACTN</name>
<evidence type="ECO:0000256" key="3">
    <source>
        <dbReference type="PROSITE-ProRule" id="PRU00169"/>
    </source>
</evidence>
<dbReference type="GO" id="GO:0003677">
    <property type="term" value="F:DNA binding"/>
    <property type="evidence" value="ECO:0007669"/>
    <property type="project" value="UniProtKB-KW"/>
</dbReference>
<dbReference type="RefSeq" id="WP_204054893.1">
    <property type="nucleotide sequence ID" value="NZ_BAAAGP010000018.1"/>
</dbReference>
<dbReference type="Pfam" id="PF00196">
    <property type="entry name" value="GerE"/>
    <property type="match status" value="1"/>
</dbReference>
<keyword evidence="1 3" id="KW-0597">Phosphoprotein</keyword>
<gene>
    <name evidence="6" type="ORF">Mco01_00550</name>
</gene>
<feature type="domain" description="HTH luxR-type" evidence="4">
    <location>
        <begin position="142"/>
        <end position="207"/>
    </location>
</feature>
<dbReference type="PROSITE" id="PS50110">
    <property type="entry name" value="RESPONSE_REGULATORY"/>
    <property type="match status" value="1"/>
</dbReference>
<evidence type="ECO:0000259" key="4">
    <source>
        <dbReference type="PROSITE" id="PS50043"/>
    </source>
</evidence>
<dbReference type="SMART" id="SM00421">
    <property type="entry name" value="HTH_LUXR"/>
    <property type="match status" value="1"/>
</dbReference>
<proteinExistence type="predicted"/>
<dbReference type="InterPro" id="IPR001789">
    <property type="entry name" value="Sig_transdc_resp-reg_receiver"/>
</dbReference>
<dbReference type="PANTHER" id="PTHR43214">
    <property type="entry name" value="TWO-COMPONENT RESPONSE REGULATOR"/>
    <property type="match status" value="1"/>
</dbReference>